<proteinExistence type="predicted"/>
<comment type="caution">
    <text evidence="2">The sequence shown here is derived from an EMBL/GenBank/DDBJ whole genome shotgun (WGS) entry which is preliminary data.</text>
</comment>
<protein>
    <submittedName>
        <fullName evidence="2">Uncharacterized protein</fullName>
    </submittedName>
</protein>
<dbReference type="Pfam" id="PF17653">
    <property type="entry name" value="DUF5522"/>
    <property type="match status" value="1"/>
</dbReference>
<dbReference type="AlphaFoldDB" id="A0AAV2SL10"/>
<dbReference type="PANTHER" id="PTHR21037">
    <property type="entry name" value="39S RIBOSOMAL PROTEIN L14, MITOCHONDRIAL"/>
    <property type="match status" value="1"/>
</dbReference>
<name>A0AAV2SL10_MEGNR</name>
<evidence type="ECO:0000313" key="3">
    <source>
        <dbReference type="Proteomes" id="UP001497623"/>
    </source>
</evidence>
<dbReference type="PANTHER" id="PTHR21037:SF2">
    <property type="entry name" value="SIMILAR TO NOVEL PROTEIN"/>
    <property type="match status" value="1"/>
</dbReference>
<keyword evidence="3" id="KW-1185">Reference proteome</keyword>
<dbReference type="Proteomes" id="UP001497623">
    <property type="component" value="Unassembled WGS sequence"/>
</dbReference>
<reference evidence="2 3" key="1">
    <citation type="submission" date="2024-05" db="EMBL/GenBank/DDBJ databases">
        <authorList>
            <person name="Wallberg A."/>
        </authorList>
    </citation>
    <scope>NUCLEOTIDE SEQUENCE [LARGE SCALE GENOMIC DNA]</scope>
</reference>
<feature type="region of interest" description="Disordered" evidence="1">
    <location>
        <begin position="208"/>
        <end position="231"/>
    </location>
</feature>
<dbReference type="InterPro" id="IPR040807">
    <property type="entry name" value="DUF5522"/>
</dbReference>
<dbReference type="EMBL" id="CAXKWB010079248">
    <property type="protein sequence ID" value="CAL4203339.1"/>
    <property type="molecule type" value="Genomic_DNA"/>
</dbReference>
<evidence type="ECO:0000313" key="2">
    <source>
        <dbReference type="EMBL" id="CAL4203339.1"/>
    </source>
</evidence>
<gene>
    <name evidence="2" type="ORF">MNOR_LOCUS37771</name>
</gene>
<evidence type="ECO:0000256" key="1">
    <source>
        <dbReference type="SAM" id="MobiDB-lite"/>
    </source>
</evidence>
<accession>A0AAV2SL10</accession>
<sequence length="231" mass="27823">MKAIMKYSTILVTRSGQPLLAKKYISYLLKWPFYDKKYIVSIGNICNVKHENYIINKFRNYSDYIEKNYSNRKIEENNQNKKPLARGAKLNEEFAMKEQYWENLVDLEYLEEKDIKILEAHRQAVVAGHFTYDDPETGLRVMTRLRHFLRRTCCGNACRHCIYDHENVPEELKEHRVYNSAFWVNKWELKRPLSEEKMNINNQPDSSIDLLFRKSQEKEEEEEFDPQLFKH</sequence>
<organism evidence="2 3">
    <name type="scientific">Meganyctiphanes norvegica</name>
    <name type="common">Northern krill</name>
    <name type="synonym">Thysanopoda norvegica</name>
    <dbReference type="NCBI Taxonomy" id="48144"/>
    <lineage>
        <taxon>Eukaryota</taxon>
        <taxon>Metazoa</taxon>
        <taxon>Ecdysozoa</taxon>
        <taxon>Arthropoda</taxon>
        <taxon>Crustacea</taxon>
        <taxon>Multicrustacea</taxon>
        <taxon>Malacostraca</taxon>
        <taxon>Eumalacostraca</taxon>
        <taxon>Eucarida</taxon>
        <taxon>Euphausiacea</taxon>
        <taxon>Euphausiidae</taxon>
        <taxon>Meganyctiphanes</taxon>
    </lineage>
</organism>